<feature type="transmembrane region" description="Helical" evidence="1">
    <location>
        <begin position="239"/>
        <end position="258"/>
    </location>
</feature>
<dbReference type="Proteomes" id="UP001379945">
    <property type="component" value="Unassembled WGS sequence"/>
</dbReference>
<protein>
    <submittedName>
        <fullName evidence="2">DUF3667 domain-containing protein</fullName>
    </submittedName>
</protein>
<organism evidence="2 3">
    <name type="scientific">Ideonella margarita</name>
    <dbReference type="NCBI Taxonomy" id="2984191"/>
    <lineage>
        <taxon>Bacteria</taxon>
        <taxon>Pseudomonadati</taxon>
        <taxon>Pseudomonadota</taxon>
        <taxon>Betaproteobacteria</taxon>
        <taxon>Burkholderiales</taxon>
        <taxon>Sphaerotilaceae</taxon>
        <taxon>Ideonella</taxon>
    </lineage>
</organism>
<dbReference type="InterPro" id="IPR022134">
    <property type="entry name" value="DUF3667"/>
</dbReference>
<keyword evidence="1" id="KW-0472">Membrane</keyword>
<dbReference type="Pfam" id="PF12412">
    <property type="entry name" value="DUF3667"/>
    <property type="match status" value="1"/>
</dbReference>
<proteinExistence type="predicted"/>
<reference evidence="2 3" key="1">
    <citation type="submission" date="2024-04" db="EMBL/GenBank/DDBJ databases">
        <title>Novel species of the genus Ideonella isolated from streams.</title>
        <authorList>
            <person name="Lu H."/>
        </authorList>
    </citation>
    <scope>NUCLEOTIDE SEQUENCE [LARGE SCALE GENOMIC DNA]</scope>
    <source>
        <strain evidence="2 3">LYT19W</strain>
    </source>
</reference>
<feature type="transmembrane region" description="Helical" evidence="1">
    <location>
        <begin position="264"/>
        <end position="283"/>
    </location>
</feature>
<accession>A0ABU9C8B9</accession>
<comment type="caution">
    <text evidence="2">The sequence shown here is derived from an EMBL/GenBank/DDBJ whole genome shotgun (WGS) entry which is preliminary data.</text>
</comment>
<feature type="transmembrane region" description="Helical" evidence="1">
    <location>
        <begin position="89"/>
        <end position="107"/>
    </location>
</feature>
<dbReference type="RefSeq" id="WP_341399255.1">
    <property type="nucleotide sequence ID" value="NZ_JBBUTI010000007.1"/>
</dbReference>
<gene>
    <name evidence="2" type="ORF">AACH00_11375</name>
</gene>
<evidence type="ECO:0000313" key="2">
    <source>
        <dbReference type="EMBL" id="MEK8046954.1"/>
    </source>
</evidence>
<sequence>MTHADHRPAACRNCGTDLTALPEANFCPHCGQDTVLHPPTLWEFVHEFITHYVALEGALWRSLGVLLLRPGKLTREYFHGRRKHYVLPLRLYLSASFVFFLVVKIASGGHDAPPAEDVVQQVAVEAAPEVNAEAASAAAQSASAASGPEEKPRSARSLARRAAMATYTACYEKPGSCNWLDTTVGKFITKSQKGDAEHIDWQPRIVAAAPYAIFLMLPLFAGLLQLTYWRRRMAYGEHFVFSLHLHSFWFIALLLVNLLPDSLVIGPLLAIPAYGCWAMRNVYGGGWWPTLGRATVLSFVYGVLLTVGATALAVWVILNS</sequence>
<keyword evidence="1" id="KW-0812">Transmembrane</keyword>
<feature type="transmembrane region" description="Helical" evidence="1">
    <location>
        <begin position="295"/>
        <end position="318"/>
    </location>
</feature>
<keyword evidence="3" id="KW-1185">Reference proteome</keyword>
<evidence type="ECO:0000313" key="3">
    <source>
        <dbReference type="Proteomes" id="UP001379945"/>
    </source>
</evidence>
<dbReference type="EMBL" id="JBBUTI010000007">
    <property type="protein sequence ID" value="MEK8046954.1"/>
    <property type="molecule type" value="Genomic_DNA"/>
</dbReference>
<evidence type="ECO:0000256" key="1">
    <source>
        <dbReference type="SAM" id="Phobius"/>
    </source>
</evidence>
<feature type="transmembrane region" description="Helical" evidence="1">
    <location>
        <begin position="205"/>
        <end position="227"/>
    </location>
</feature>
<name>A0ABU9C8B9_9BURK</name>
<keyword evidence="1" id="KW-1133">Transmembrane helix</keyword>